<dbReference type="Gene3D" id="3.20.20.150">
    <property type="entry name" value="Divalent-metal-dependent TIM barrel enzymes"/>
    <property type="match status" value="1"/>
</dbReference>
<protein>
    <submittedName>
        <fullName evidence="2">Xylose isomerase</fullName>
    </submittedName>
</protein>
<accession>A0A8J3TUX1</accession>
<dbReference type="AlphaFoldDB" id="A0A8J3TUX1"/>
<dbReference type="RefSeq" id="WP_203957424.1">
    <property type="nucleotide sequence ID" value="NZ_BOOO01000041.1"/>
</dbReference>
<sequence length="266" mass="28997">MSRLGASGPAPIAAQLWSLHEEASRDLLGVLARVAALGYVAVEPISLYGHKPSLVRGVADDLGLEICSAHAPFPVGDAAEAILDENEELGVETLVWSMEPEEFTTLDGVLRGAERINEAAANAAGRGMRIAYHNHFAEFENVFSGERAYEILLRELDPAVVVELDAYWVRTAGVEPAPVAASLGERLEFVHLKDGPARGMDDYMLPFGEGVVDVESVARANPSVRWQIVEADRARQDMYELLRRCYDFLVGRGLATGRRSVEVGPR</sequence>
<evidence type="ECO:0000313" key="3">
    <source>
        <dbReference type="Proteomes" id="UP000650628"/>
    </source>
</evidence>
<dbReference type="EMBL" id="BOOO01000041">
    <property type="protein sequence ID" value="GII33593.1"/>
    <property type="molecule type" value="Genomic_DNA"/>
</dbReference>
<dbReference type="PANTHER" id="PTHR12110">
    <property type="entry name" value="HYDROXYPYRUVATE ISOMERASE"/>
    <property type="match status" value="1"/>
</dbReference>
<organism evidence="2 3">
    <name type="scientific">Planotetraspora mira</name>
    <dbReference type="NCBI Taxonomy" id="58121"/>
    <lineage>
        <taxon>Bacteria</taxon>
        <taxon>Bacillati</taxon>
        <taxon>Actinomycetota</taxon>
        <taxon>Actinomycetes</taxon>
        <taxon>Streptosporangiales</taxon>
        <taxon>Streptosporangiaceae</taxon>
        <taxon>Planotetraspora</taxon>
    </lineage>
</organism>
<evidence type="ECO:0000313" key="2">
    <source>
        <dbReference type="EMBL" id="GII33593.1"/>
    </source>
</evidence>
<dbReference type="Pfam" id="PF01261">
    <property type="entry name" value="AP_endonuc_2"/>
    <property type="match status" value="1"/>
</dbReference>
<dbReference type="GO" id="GO:0016853">
    <property type="term" value="F:isomerase activity"/>
    <property type="evidence" value="ECO:0007669"/>
    <property type="project" value="UniProtKB-KW"/>
</dbReference>
<gene>
    <name evidence="2" type="ORF">Pmi06nite_70350</name>
</gene>
<name>A0A8J3TUX1_9ACTN</name>
<keyword evidence="2" id="KW-0413">Isomerase</keyword>
<dbReference type="PANTHER" id="PTHR12110:SF41">
    <property type="entry name" value="INOSOSE DEHYDRATASE"/>
    <property type="match status" value="1"/>
</dbReference>
<dbReference type="SUPFAM" id="SSF51658">
    <property type="entry name" value="Xylose isomerase-like"/>
    <property type="match status" value="1"/>
</dbReference>
<reference evidence="2 3" key="1">
    <citation type="submission" date="2021-01" db="EMBL/GenBank/DDBJ databases">
        <title>Whole genome shotgun sequence of Planotetraspora mira NBRC 15435.</title>
        <authorList>
            <person name="Komaki H."/>
            <person name="Tamura T."/>
        </authorList>
    </citation>
    <scope>NUCLEOTIDE SEQUENCE [LARGE SCALE GENOMIC DNA]</scope>
    <source>
        <strain evidence="2 3">NBRC 15435</strain>
    </source>
</reference>
<evidence type="ECO:0000259" key="1">
    <source>
        <dbReference type="Pfam" id="PF01261"/>
    </source>
</evidence>
<comment type="caution">
    <text evidence="2">The sequence shown here is derived from an EMBL/GenBank/DDBJ whole genome shotgun (WGS) entry which is preliminary data.</text>
</comment>
<feature type="domain" description="Xylose isomerase-like TIM barrel" evidence="1">
    <location>
        <begin position="31"/>
        <end position="219"/>
    </location>
</feature>
<dbReference type="InterPro" id="IPR050312">
    <property type="entry name" value="IolE/XylAMocC-like"/>
</dbReference>
<dbReference type="InterPro" id="IPR013022">
    <property type="entry name" value="Xyl_isomerase-like_TIM-brl"/>
</dbReference>
<keyword evidence="3" id="KW-1185">Reference proteome</keyword>
<dbReference type="InterPro" id="IPR036237">
    <property type="entry name" value="Xyl_isomerase-like_sf"/>
</dbReference>
<dbReference type="Proteomes" id="UP000650628">
    <property type="component" value="Unassembled WGS sequence"/>
</dbReference>
<proteinExistence type="predicted"/>